<evidence type="ECO:0000313" key="1">
    <source>
        <dbReference type="EMBL" id="KAL3420332.1"/>
    </source>
</evidence>
<evidence type="ECO:0008006" key="3">
    <source>
        <dbReference type="Google" id="ProtNLM"/>
    </source>
</evidence>
<evidence type="ECO:0000313" key="2">
    <source>
        <dbReference type="Proteomes" id="UP001629113"/>
    </source>
</evidence>
<reference evidence="1 2" key="1">
    <citation type="submission" date="2024-06" db="EMBL/GenBank/DDBJ databases">
        <title>Complete genome of Phlyctema vagabunda strain 19-DSS-EL-015.</title>
        <authorList>
            <person name="Fiorenzani C."/>
        </authorList>
    </citation>
    <scope>NUCLEOTIDE SEQUENCE [LARGE SCALE GENOMIC DNA]</scope>
    <source>
        <strain evidence="1 2">19-DSS-EL-015</strain>
    </source>
</reference>
<dbReference type="Pfam" id="PF05014">
    <property type="entry name" value="Nuc_deoxyrib_tr"/>
    <property type="match status" value="1"/>
</dbReference>
<dbReference type="PANTHER" id="PTHR15364">
    <property type="entry name" value="2'-DEOXYNUCLEOSIDE 5'-PHOSPHATE N-HYDROLASE 1"/>
    <property type="match status" value="1"/>
</dbReference>
<dbReference type="InterPro" id="IPR007710">
    <property type="entry name" value="Nucleoside_deoxyribTrfase"/>
</dbReference>
<dbReference type="Gene3D" id="3.40.50.450">
    <property type="match status" value="1"/>
</dbReference>
<proteinExistence type="predicted"/>
<dbReference type="EMBL" id="JBFCZG010000007">
    <property type="protein sequence ID" value="KAL3420332.1"/>
    <property type="molecule type" value="Genomic_DNA"/>
</dbReference>
<dbReference type="Proteomes" id="UP001629113">
    <property type="component" value="Unassembled WGS sequence"/>
</dbReference>
<dbReference type="SUPFAM" id="SSF52309">
    <property type="entry name" value="N-(deoxy)ribosyltransferase-like"/>
    <property type="match status" value="1"/>
</dbReference>
<sequence>MTAAVGTTKRMKIYLAGPDVFELDPIAKGKMLKALCEKHGVEGLYPMDNELSDAEHGSHAQAASIRSANMDLIMAADAIIANMAPFRGPSMDVGTAYEMGVAAALNKVVVGYTSDVRSYVSKVKDFHTVERAPDGYLRDEQGMSVEEFNGIDGTAGSVDNLMIACGVERLCKTAEEAIQVAIELYKAQKTS</sequence>
<dbReference type="PANTHER" id="PTHR15364:SF0">
    <property type="entry name" value="2'-DEOXYNUCLEOSIDE 5'-PHOSPHATE N-HYDROLASE 1"/>
    <property type="match status" value="1"/>
</dbReference>
<gene>
    <name evidence="1" type="ORF">PVAG01_08831</name>
</gene>
<organism evidence="1 2">
    <name type="scientific">Phlyctema vagabunda</name>
    <dbReference type="NCBI Taxonomy" id="108571"/>
    <lineage>
        <taxon>Eukaryota</taxon>
        <taxon>Fungi</taxon>
        <taxon>Dikarya</taxon>
        <taxon>Ascomycota</taxon>
        <taxon>Pezizomycotina</taxon>
        <taxon>Leotiomycetes</taxon>
        <taxon>Helotiales</taxon>
        <taxon>Dermateaceae</taxon>
        <taxon>Phlyctema</taxon>
    </lineage>
</organism>
<keyword evidence="2" id="KW-1185">Reference proteome</keyword>
<accession>A0ABR4PAI9</accession>
<dbReference type="InterPro" id="IPR051239">
    <property type="entry name" value="2'-dNMP_N-hydrolase"/>
</dbReference>
<name>A0ABR4PAI9_9HELO</name>
<protein>
    <recommendedName>
        <fullName evidence="3">Nucleoside 2-deoxyribosyltransferase</fullName>
    </recommendedName>
</protein>
<comment type="caution">
    <text evidence="1">The sequence shown here is derived from an EMBL/GenBank/DDBJ whole genome shotgun (WGS) entry which is preliminary data.</text>
</comment>